<accession>A0A9X2U380</accession>
<organism evidence="1 2">
    <name type="scientific">Salinibacter ruber</name>
    <dbReference type="NCBI Taxonomy" id="146919"/>
    <lineage>
        <taxon>Bacteria</taxon>
        <taxon>Pseudomonadati</taxon>
        <taxon>Rhodothermota</taxon>
        <taxon>Rhodothermia</taxon>
        <taxon>Rhodothermales</taxon>
        <taxon>Salinibacteraceae</taxon>
        <taxon>Salinibacter</taxon>
    </lineage>
</organism>
<evidence type="ECO:0000313" key="1">
    <source>
        <dbReference type="EMBL" id="MCS3865891.1"/>
    </source>
</evidence>
<dbReference type="EMBL" id="JANTYZ010000007">
    <property type="protein sequence ID" value="MCS3865891.1"/>
    <property type="molecule type" value="Genomic_DNA"/>
</dbReference>
<sequence>MFHRLEEIAPSDCDYTLDVYVAAVIFDGGNALIRREDGTLLEGSVNADGSVTPRRGEFFTVTGSGQRPMDLGRSDDHEKDIRGGAEWLRQAGKTAEDGTPAYKITPGETIIEPVEGGGTWLVAGGEGGTWMCYEVSFFALTFESPQTIREAADESSVRYIGTGDIKQVLDLDPDARLQKA</sequence>
<dbReference type="Proteomes" id="UP001155034">
    <property type="component" value="Unassembled WGS sequence"/>
</dbReference>
<protein>
    <submittedName>
        <fullName evidence="1">Uncharacterized protein</fullName>
    </submittedName>
</protein>
<dbReference type="RefSeq" id="WP_259083800.1">
    <property type="nucleotide sequence ID" value="NZ_JANTYZ010000007.1"/>
</dbReference>
<dbReference type="AlphaFoldDB" id="A0A9X2U380"/>
<evidence type="ECO:0000313" key="2">
    <source>
        <dbReference type="Proteomes" id="UP001155034"/>
    </source>
</evidence>
<comment type="caution">
    <text evidence="1">The sequence shown here is derived from an EMBL/GenBank/DDBJ whole genome shotgun (WGS) entry which is preliminary data.</text>
</comment>
<reference evidence="1" key="1">
    <citation type="submission" date="2022-08" db="EMBL/GenBank/DDBJ databases">
        <title>Genomic Encyclopedia of Type Strains, Phase V (KMG-V): Genome sequencing to study the core and pangenomes of soil and plant-associated prokaryotes.</title>
        <authorList>
            <person name="Whitman W."/>
        </authorList>
    </citation>
    <scope>NUCLEOTIDE SEQUENCE</scope>
    <source>
        <strain evidence="1">SP2016B</strain>
    </source>
</reference>
<proteinExistence type="predicted"/>
<gene>
    <name evidence="1" type="ORF">GGP82_002455</name>
</gene>
<name>A0A9X2U380_9BACT</name>